<dbReference type="AlphaFoldDB" id="A0A8X6G420"/>
<sequence length="143" mass="16284">MYLKNAAYAAEDLNAYEMYPRLDQNLNFSTDAPQIFIKSGFEGNRLDSNLGFFDTKSNISREVTGISENGFRLRVAPLKRHRIPSPRFRGNSTDCHTRQNYKNFSKPNADSCSRPPIATGDPFRAAQASDVRLSSYKIYFMNL</sequence>
<accession>A0A8X6G420</accession>
<keyword evidence="2" id="KW-1185">Reference proteome</keyword>
<proteinExistence type="predicted"/>
<protein>
    <submittedName>
        <fullName evidence="1">Uncharacterized protein</fullName>
    </submittedName>
</protein>
<comment type="caution">
    <text evidence="1">The sequence shown here is derived from an EMBL/GenBank/DDBJ whole genome shotgun (WGS) entry which is preliminary data.</text>
</comment>
<evidence type="ECO:0000313" key="2">
    <source>
        <dbReference type="Proteomes" id="UP000887116"/>
    </source>
</evidence>
<gene>
    <name evidence="1" type="ORF">TNCT_117621</name>
</gene>
<name>A0A8X6G420_TRICU</name>
<organism evidence="1 2">
    <name type="scientific">Trichonephila clavata</name>
    <name type="common">Joro spider</name>
    <name type="synonym">Nephila clavata</name>
    <dbReference type="NCBI Taxonomy" id="2740835"/>
    <lineage>
        <taxon>Eukaryota</taxon>
        <taxon>Metazoa</taxon>
        <taxon>Ecdysozoa</taxon>
        <taxon>Arthropoda</taxon>
        <taxon>Chelicerata</taxon>
        <taxon>Arachnida</taxon>
        <taxon>Araneae</taxon>
        <taxon>Araneomorphae</taxon>
        <taxon>Entelegynae</taxon>
        <taxon>Araneoidea</taxon>
        <taxon>Nephilidae</taxon>
        <taxon>Trichonephila</taxon>
    </lineage>
</organism>
<evidence type="ECO:0000313" key="1">
    <source>
        <dbReference type="EMBL" id="GFQ95153.1"/>
    </source>
</evidence>
<reference evidence="1" key="1">
    <citation type="submission" date="2020-07" db="EMBL/GenBank/DDBJ databases">
        <title>Multicomponent nature underlies the extraordinary mechanical properties of spider dragline silk.</title>
        <authorList>
            <person name="Kono N."/>
            <person name="Nakamura H."/>
            <person name="Mori M."/>
            <person name="Yoshida Y."/>
            <person name="Ohtoshi R."/>
            <person name="Malay A.D."/>
            <person name="Moran D.A.P."/>
            <person name="Tomita M."/>
            <person name="Numata K."/>
            <person name="Arakawa K."/>
        </authorList>
    </citation>
    <scope>NUCLEOTIDE SEQUENCE</scope>
</reference>
<dbReference type="EMBL" id="BMAO01004516">
    <property type="protein sequence ID" value="GFQ95153.1"/>
    <property type="molecule type" value="Genomic_DNA"/>
</dbReference>
<dbReference type="Proteomes" id="UP000887116">
    <property type="component" value="Unassembled WGS sequence"/>
</dbReference>